<sequence length="303" mass="35011">VELLNSYNENPYGIKKDRRIDDWNKIISSLPKLQSTIVDFKKEILLSGNWKEQERKKAKELLLELVPWRKGPFEIGDIFIDAEWRSNLKWERFLKLNIELSGKIILDVGSGNGYYGLRMLGQGADSVVCLEPNLSHLTQFIAINNFIQSEQIRMIPERIEELTFTEECFDLIFSMGVLYHQREPEEHLKLLCSHLKEEGTIILETLMVPEEYGEALIPEGNYANMPNVRFVHTKTGLEKLAKQAHLNIASISSACKTTTEEQRTTSWMPFKSLSDGLNVEKDLTIEGLPRPERVFFTLNKNYF</sequence>
<dbReference type="Pfam" id="PF08003">
    <property type="entry name" value="Methyltransf_9"/>
    <property type="match status" value="1"/>
</dbReference>
<reference evidence="3" key="1">
    <citation type="submission" date="2018-05" db="EMBL/GenBank/DDBJ databases">
        <authorList>
            <person name="Lanie J.A."/>
            <person name="Ng W.-L."/>
            <person name="Kazmierczak K.M."/>
            <person name="Andrzejewski T.M."/>
            <person name="Davidsen T.M."/>
            <person name="Wayne K.J."/>
            <person name="Tettelin H."/>
            <person name="Glass J.I."/>
            <person name="Rusch D."/>
            <person name="Podicherti R."/>
            <person name="Tsui H.-C.T."/>
            <person name="Winkler M.E."/>
        </authorList>
    </citation>
    <scope>NUCLEOTIDE SEQUENCE</scope>
</reference>
<evidence type="ECO:0000313" key="3">
    <source>
        <dbReference type="EMBL" id="SVA61823.1"/>
    </source>
</evidence>
<gene>
    <name evidence="3" type="ORF">METZ01_LOCUS114677</name>
</gene>
<dbReference type="CDD" id="cd02440">
    <property type="entry name" value="AdoMet_MTases"/>
    <property type="match status" value="1"/>
</dbReference>
<name>A0A381XC57_9ZZZZ</name>
<dbReference type="GO" id="GO:0002098">
    <property type="term" value="P:tRNA wobble uridine modification"/>
    <property type="evidence" value="ECO:0007669"/>
    <property type="project" value="InterPro"/>
</dbReference>
<dbReference type="EMBL" id="UINC01014504">
    <property type="protein sequence ID" value="SVA61823.1"/>
    <property type="molecule type" value="Genomic_DNA"/>
</dbReference>
<dbReference type="InterPro" id="IPR010017">
    <property type="entry name" value="CmoB"/>
</dbReference>
<dbReference type="InterPro" id="IPR027555">
    <property type="entry name" value="Mo5U34_MeTrfas-like"/>
</dbReference>
<organism evidence="3">
    <name type="scientific">marine metagenome</name>
    <dbReference type="NCBI Taxonomy" id="408172"/>
    <lineage>
        <taxon>unclassified sequences</taxon>
        <taxon>metagenomes</taxon>
        <taxon>ecological metagenomes</taxon>
    </lineage>
</organism>
<evidence type="ECO:0000256" key="2">
    <source>
        <dbReference type="ARBA" id="ARBA00022694"/>
    </source>
</evidence>
<dbReference type="Gene3D" id="3.40.50.150">
    <property type="entry name" value="Vaccinia Virus protein VP39"/>
    <property type="match status" value="1"/>
</dbReference>
<feature type="non-terminal residue" evidence="3">
    <location>
        <position position="1"/>
    </location>
</feature>
<evidence type="ECO:0000256" key="1">
    <source>
        <dbReference type="ARBA" id="ARBA00022679"/>
    </source>
</evidence>
<proteinExistence type="predicted"/>
<dbReference type="SUPFAM" id="SSF53335">
    <property type="entry name" value="S-adenosyl-L-methionine-dependent methyltransferases"/>
    <property type="match status" value="1"/>
</dbReference>
<dbReference type="InterPro" id="IPR029063">
    <property type="entry name" value="SAM-dependent_MTases_sf"/>
</dbReference>
<keyword evidence="2" id="KW-0819">tRNA processing</keyword>
<accession>A0A381XC57</accession>
<dbReference type="NCBIfam" id="TIGR00452">
    <property type="entry name" value="tRNA 5-methoxyuridine(34)/uridine 5-oxyacetic acid(34) synthase CmoB"/>
    <property type="match status" value="1"/>
</dbReference>
<dbReference type="AlphaFoldDB" id="A0A381XC57"/>
<dbReference type="GO" id="GO:0016765">
    <property type="term" value="F:transferase activity, transferring alkyl or aryl (other than methyl) groups"/>
    <property type="evidence" value="ECO:0007669"/>
    <property type="project" value="InterPro"/>
</dbReference>
<evidence type="ECO:0008006" key="4">
    <source>
        <dbReference type="Google" id="ProtNLM"/>
    </source>
</evidence>
<protein>
    <recommendedName>
        <fullName evidence="4">tRNA 5-methoxyuridine(34)/uridine 5-oxyacetic acid(34) synthase CmoB</fullName>
    </recommendedName>
</protein>
<keyword evidence="1" id="KW-0808">Transferase</keyword>
<dbReference type="NCBIfam" id="NF011650">
    <property type="entry name" value="PRK15068.1"/>
    <property type="match status" value="1"/>
</dbReference>